<reference evidence="1 2" key="1">
    <citation type="journal article" date="2010" name="Nature">
        <title>Genome sequencing and analysis of the model grass Brachypodium distachyon.</title>
        <authorList>
            <consortium name="International Brachypodium Initiative"/>
        </authorList>
    </citation>
    <scope>NUCLEOTIDE SEQUENCE [LARGE SCALE GENOMIC DNA]</scope>
    <source>
        <strain evidence="1 2">Bd21</strain>
    </source>
</reference>
<dbReference type="Proteomes" id="UP000008810">
    <property type="component" value="Chromosome 3"/>
</dbReference>
<evidence type="ECO:0000313" key="3">
    <source>
        <dbReference type="Proteomes" id="UP000008810"/>
    </source>
</evidence>
<reference evidence="2" key="3">
    <citation type="submission" date="2018-08" db="UniProtKB">
        <authorList>
            <consortium name="EnsemblPlants"/>
        </authorList>
    </citation>
    <scope>IDENTIFICATION</scope>
    <source>
        <strain evidence="2">cv. Bd21</strain>
    </source>
</reference>
<organism evidence="1">
    <name type="scientific">Brachypodium distachyon</name>
    <name type="common">Purple false brome</name>
    <name type="synonym">Trachynia distachya</name>
    <dbReference type="NCBI Taxonomy" id="15368"/>
    <lineage>
        <taxon>Eukaryota</taxon>
        <taxon>Viridiplantae</taxon>
        <taxon>Streptophyta</taxon>
        <taxon>Embryophyta</taxon>
        <taxon>Tracheophyta</taxon>
        <taxon>Spermatophyta</taxon>
        <taxon>Magnoliopsida</taxon>
        <taxon>Liliopsida</taxon>
        <taxon>Poales</taxon>
        <taxon>Poaceae</taxon>
        <taxon>BOP clade</taxon>
        <taxon>Pooideae</taxon>
        <taxon>Stipodae</taxon>
        <taxon>Brachypodieae</taxon>
        <taxon>Brachypodium</taxon>
    </lineage>
</organism>
<reference evidence="1" key="2">
    <citation type="submission" date="2017-06" db="EMBL/GenBank/DDBJ databases">
        <title>WGS assembly of Brachypodium distachyon.</title>
        <authorList>
            <consortium name="The International Brachypodium Initiative"/>
            <person name="Lucas S."/>
            <person name="Harmon-Smith M."/>
            <person name="Lail K."/>
            <person name="Tice H."/>
            <person name="Grimwood J."/>
            <person name="Bruce D."/>
            <person name="Barry K."/>
            <person name="Shu S."/>
            <person name="Lindquist E."/>
            <person name="Wang M."/>
            <person name="Pitluck S."/>
            <person name="Vogel J.P."/>
            <person name="Garvin D.F."/>
            <person name="Mockler T.C."/>
            <person name="Schmutz J."/>
            <person name="Rokhsar D."/>
            <person name="Bevan M.W."/>
        </authorList>
    </citation>
    <scope>NUCLEOTIDE SEQUENCE</scope>
    <source>
        <strain evidence="1">Bd21</strain>
    </source>
</reference>
<dbReference type="InParanoid" id="A0A0Q3QAG1"/>
<evidence type="ECO:0000313" key="2">
    <source>
        <dbReference type="EnsemblPlants" id="KQJ98681"/>
    </source>
</evidence>
<sequence>MRSLISEVRQEKYPNPKRTLRARSASVYVFQTAFLVYWVPGKISFAAESMTSDLCYFGILPGVCIGSVWDKRTKPSGCMHKTVVTIAICK</sequence>
<dbReference type="EnsemblPlants" id="KQJ98681">
    <property type="protein sequence ID" value="KQJ98681"/>
    <property type="gene ID" value="BRADI_3g38406v3"/>
</dbReference>
<evidence type="ECO:0000313" key="1">
    <source>
        <dbReference type="EMBL" id="KQJ98681.1"/>
    </source>
</evidence>
<accession>A0A0Q3QAG1</accession>
<gene>
    <name evidence="1" type="ORF">BRADI_3g38406v3</name>
</gene>
<keyword evidence="3" id="KW-1185">Reference proteome</keyword>
<protein>
    <submittedName>
        <fullName evidence="1 2">Uncharacterized protein</fullName>
    </submittedName>
</protein>
<proteinExistence type="predicted"/>
<name>A0A0Q3QAG1_BRADI</name>
<dbReference type="EMBL" id="CM000882">
    <property type="protein sequence ID" value="KQJ98681.1"/>
    <property type="molecule type" value="Genomic_DNA"/>
</dbReference>
<dbReference type="AlphaFoldDB" id="A0A0Q3QAG1"/>
<dbReference type="Gramene" id="KQJ98681">
    <property type="protein sequence ID" value="KQJ98681"/>
    <property type="gene ID" value="BRADI_3g38406v3"/>
</dbReference>